<reference evidence="2 3" key="1">
    <citation type="journal article" date="2019" name="Sci. Rep.">
        <title>A multi-omics analysis of the grapevine pathogen Lasiodiplodia theobromae reveals that temperature affects the expression of virulence- and pathogenicity-related genes.</title>
        <authorList>
            <person name="Felix C."/>
            <person name="Meneses R."/>
            <person name="Goncalves M.F.M."/>
            <person name="Tilleman L."/>
            <person name="Duarte A.S."/>
            <person name="Jorrin-Novo J.V."/>
            <person name="Van de Peer Y."/>
            <person name="Deforce D."/>
            <person name="Van Nieuwerburgh F."/>
            <person name="Esteves A.C."/>
            <person name="Alves A."/>
        </authorList>
    </citation>
    <scope>NUCLEOTIDE SEQUENCE [LARGE SCALE GENOMIC DNA]</scope>
    <source>
        <strain evidence="2 3">LA-SOL3</strain>
    </source>
</reference>
<protein>
    <submittedName>
        <fullName evidence="2">Uncharacterized protein</fullName>
    </submittedName>
</protein>
<organism evidence="2 3">
    <name type="scientific">Lasiodiplodia theobromae</name>
    <dbReference type="NCBI Taxonomy" id="45133"/>
    <lineage>
        <taxon>Eukaryota</taxon>
        <taxon>Fungi</taxon>
        <taxon>Dikarya</taxon>
        <taxon>Ascomycota</taxon>
        <taxon>Pezizomycotina</taxon>
        <taxon>Dothideomycetes</taxon>
        <taxon>Dothideomycetes incertae sedis</taxon>
        <taxon>Botryosphaeriales</taxon>
        <taxon>Botryosphaeriaceae</taxon>
        <taxon>Lasiodiplodia</taxon>
    </lineage>
</organism>
<evidence type="ECO:0000256" key="1">
    <source>
        <dbReference type="SAM" id="MobiDB-lite"/>
    </source>
</evidence>
<evidence type="ECO:0000313" key="3">
    <source>
        <dbReference type="Proteomes" id="UP000325902"/>
    </source>
</evidence>
<feature type="region of interest" description="Disordered" evidence="1">
    <location>
        <begin position="164"/>
        <end position="199"/>
    </location>
</feature>
<feature type="compositionally biased region" description="Pro residues" evidence="1">
    <location>
        <begin position="176"/>
        <end position="195"/>
    </location>
</feature>
<comment type="caution">
    <text evidence="2">The sequence shown here is derived from an EMBL/GenBank/DDBJ whole genome shotgun (WGS) entry which is preliminary data.</text>
</comment>
<gene>
    <name evidence="2" type="ORF">DBV05_g4258</name>
</gene>
<evidence type="ECO:0000313" key="2">
    <source>
        <dbReference type="EMBL" id="KAB2577187.1"/>
    </source>
</evidence>
<keyword evidence="3" id="KW-1185">Reference proteome</keyword>
<accession>A0A5N5DHI9</accession>
<dbReference type="AlphaFoldDB" id="A0A5N5DHI9"/>
<sequence length="240" mass="26227">MPRSPRPEVLTTLDLLGLFDKDSGLPTHSCHPLYRRHARDNIRETLAARTAARLCHKEATLSPAPRYTLAPAAPVAPLKSCLKQPSRGTKKAVSINTARFSRTIIPCSTSSGAERVDNTFAGVPNHRPAISIRSSLAAESDKAAEFHSFLAGCRARRLARAANHTPYVPRERPARPTLPAPPTSDRPPVEAPPATPKYSDSVAATLARAQKVSRRVQRTLLEPRCTDLNLAVYARLRRPT</sequence>
<dbReference type="EMBL" id="VCHE01000019">
    <property type="protein sequence ID" value="KAB2577187.1"/>
    <property type="molecule type" value="Genomic_DNA"/>
</dbReference>
<proteinExistence type="predicted"/>
<dbReference type="Proteomes" id="UP000325902">
    <property type="component" value="Unassembled WGS sequence"/>
</dbReference>
<name>A0A5N5DHI9_9PEZI</name>